<dbReference type="Proteomes" id="UP000190339">
    <property type="component" value="Unassembled WGS sequence"/>
</dbReference>
<evidence type="ECO:0000313" key="2">
    <source>
        <dbReference type="Proteomes" id="UP000190339"/>
    </source>
</evidence>
<organism evidence="1 2">
    <name type="scientific">Maribacter arcticus</name>
    <dbReference type="NCBI Taxonomy" id="561365"/>
    <lineage>
        <taxon>Bacteria</taxon>
        <taxon>Pseudomonadati</taxon>
        <taxon>Bacteroidota</taxon>
        <taxon>Flavobacteriia</taxon>
        <taxon>Flavobacteriales</taxon>
        <taxon>Flavobacteriaceae</taxon>
        <taxon>Maribacter</taxon>
    </lineage>
</organism>
<sequence length="71" mass="8554">MIKSFVSRPNPQVATELVYKEIEHMKSLNYKIKKISRAKCRYFNPLSNTRELHFTFTIWFEEVVVPHKPEQ</sequence>
<accession>A0A1T5CHI1</accession>
<gene>
    <name evidence="1" type="ORF">SAMN05660866_02281</name>
</gene>
<dbReference type="RefSeq" id="WP_143814474.1">
    <property type="nucleotide sequence ID" value="NZ_FUYL01000006.1"/>
</dbReference>
<reference evidence="2" key="1">
    <citation type="submission" date="2017-02" db="EMBL/GenBank/DDBJ databases">
        <authorList>
            <person name="Varghese N."/>
            <person name="Submissions S."/>
        </authorList>
    </citation>
    <scope>NUCLEOTIDE SEQUENCE [LARGE SCALE GENOMIC DNA]</scope>
    <source>
        <strain evidence="2">DSM 23546</strain>
    </source>
</reference>
<keyword evidence="2" id="KW-1185">Reference proteome</keyword>
<name>A0A1T5CHI1_9FLAO</name>
<proteinExistence type="predicted"/>
<dbReference type="OrthoDB" id="9972724at2"/>
<protein>
    <submittedName>
        <fullName evidence="1">Uncharacterized protein</fullName>
    </submittedName>
</protein>
<dbReference type="AlphaFoldDB" id="A0A1T5CHI1"/>
<evidence type="ECO:0000313" key="1">
    <source>
        <dbReference type="EMBL" id="SKB58580.1"/>
    </source>
</evidence>
<dbReference type="EMBL" id="FUYL01000006">
    <property type="protein sequence ID" value="SKB58580.1"/>
    <property type="molecule type" value="Genomic_DNA"/>
</dbReference>